<evidence type="ECO:0000259" key="15">
    <source>
        <dbReference type="PROSITE" id="PS52039"/>
    </source>
</evidence>
<feature type="domain" description="Topo IA-type catalytic" evidence="15">
    <location>
        <begin position="190"/>
        <end position="621"/>
    </location>
</feature>
<dbReference type="InterPro" id="IPR006171">
    <property type="entry name" value="TOPRIM_dom"/>
</dbReference>
<evidence type="ECO:0000256" key="9">
    <source>
        <dbReference type="ARBA" id="ARBA00023235"/>
    </source>
</evidence>
<evidence type="ECO:0000313" key="16">
    <source>
        <dbReference type="EMBL" id="RMX63038.1"/>
    </source>
</evidence>
<dbReference type="InterPro" id="IPR000380">
    <property type="entry name" value="Topo_IA"/>
</dbReference>
<dbReference type="SMART" id="SM00437">
    <property type="entry name" value="TOP1Ac"/>
    <property type="match status" value="1"/>
</dbReference>
<dbReference type="SUPFAM" id="SSF56712">
    <property type="entry name" value="Prokaryotic type I DNA topoisomerase"/>
    <property type="match status" value="1"/>
</dbReference>
<proteinExistence type="inferred from homology"/>
<feature type="compositionally biased region" description="Polar residues" evidence="12">
    <location>
        <begin position="672"/>
        <end position="683"/>
    </location>
</feature>
<dbReference type="GO" id="GO:0031422">
    <property type="term" value="C:RecQ family helicase-topoisomerase III complex"/>
    <property type="evidence" value="ECO:0007669"/>
    <property type="project" value="TreeGrafter"/>
</dbReference>
<feature type="domain" description="GRF-type" evidence="14">
    <location>
        <begin position="785"/>
        <end position="829"/>
    </location>
</feature>
<keyword evidence="17" id="KW-1185">Reference proteome</keyword>
<dbReference type="Gene3D" id="1.10.460.10">
    <property type="entry name" value="Topoisomerase I, domain 2"/>
    <property type="match status" value="1"/>
</dbReference>
<feature type="domain" description="GRF-type" evidence="14">
    <location>
        <begin position="732"/>
        <end position="775"/>
    </location>
</feature>
<dbReference type="STRING" id="542832.A0A3M6V831"/>
<dbReference type="GO" id="GO:0006281">
    <property type="term" value="P:DNA repair"/>
    <property type="evidence" value="ECO:0007669"/>
    <property type="project" value="TreeGrafter"/>
</dbReference>
<evidence type="ECO:0000256" key="2">
    <source>
        <dbReference type="ARBA" id="ARBA00009446"/>
    </source>
</evidence>
<keyword evidence="8 11" id="KW-0238">DNA-binding</keyword>
<dbReference type="InterPro" id="IPR013497">
    <property type="entry name" value="Topo_IA_cen"/>
</dbReference>
<dbReference type="Pfam" id="PF01131">
    <property type="entry name" value="Topoisom_bac"/>
    <property type="match status" value="1"/>
</dbReference>
<dbReference type="SMART" id="SM00493">
    <property type="entry name" value="TOPRIM"/>
    <property type="match status" value="1"/>
</dbReference>
<dbReference type="VEuPathDB" id="FungiDB:DD237_005928"/>
<evidence type="ECO:0000256" key="1">
    <source>
        <dbReference type="ARBA" id="ARBA00000213"/>
    </source>
</evidence>
<dbReference type="InterPro" id="IPR003601">
    <property type="entry name" value="Topo_IA_2"/>
</dbReference>
<organism evidence="16 17">
    <name type="scientific">Peronospora effusa</name>
    <dbReference type="NCBI Taxonomy" id="542832"/>
    <lineage>
        <taxon>Eukaryota</taxon>
        <taxon>Sar</taxon>
        <taxon>Stramenopiles</taxon>
        <taxon>Oomycota</taxon>
        <taxon>Peronosporomycetes</taxon>
        <taxon>Peronosporales</taxon>
        <taxon>Peronosporaceae</taxon>
        <taxon>Peronospora</taxon>
    </lineage>
</organism>
<dbReference type="Gene3D" id="1.10.290.10">
    <property type="entry name" value="Topoisomerase I, domain 4"/>
    <property type="match status" value="1"/>
</dbReference>
<evidence type="ECO:0000256" key="8">
    <source>
        <dbReference type="ARBA" id="ARBA00023125"/>
    </source>
</evidence>
<keyword evidence="6" id="KW-0862">Zinc</keyword>
<dbReference type="Gene3D" id="2.70.20.10">
    <property type="entry name" value="Topoisomerase I, domain 3"/>
    <property type="match status" value="1"/>
</dbReference>
<keyword evidence="5 10" id="KW-0863">Zinc-finger</keyword>
<dbReference type="GO" id="GO:0006265">
    <property type="term" value="P:DNA topological change"/>
    <property type="evidence" value="ECO:0007669"/>
    <property type="project" value="InterPro"/>
</dbReference>
<dbReference type="Proteomes" id="UP000282087">
    <property type="component" value="Unassembled WGS sequence"/>
</dbReference>
<comment type="catalytic activity">
    <reaction evidence="1 11">
        <text>ATP-independent breakage of single-stranded DNA, followed by passage and rejoining.</text>
        <dbReference type="EC" id="5.6.2.1"/>
    </reaction>
</comment>
<evidence type="ECO:0000256" key="6">
    <source>
        <dbReference type="ARBA" id="ARBA00022833"/>
    </source>
</evidence>
<dbReference type="Pfam" id="PF06839">
    <property type="entry name" value="Zn_ribbon_GRF"/>
    <property type="match status" value="4"/>
</dbReference>
<dbReference type="InterPro" id="IPR034144">
    <property type="entry name" value="TOPRIM_TopoIII"/>
</dbReference>
<dbReference type="CDD" id="cd03362">
    <property type="entry name" value="TOPRIM_TopoIA_TopoIII"/>
    <property type="match status" value="1"/>
</dbReference>
<evidence type="ECO:0000256" key="7">
    <source>
        <dbReference type="ARBA" id="ARBA00023029"/>
    </source>
</evidence>
<evidence type="ECO:0000313" key="17">
    <source>
        <dbReference type="Proteomes" id="UP000282087"/>
    </source>
</evidence>
<comment type="caution">
    <text evidence="16">The sequence shown here is derived from an EMBL/GenBank/DDBJ whole genome shotgun (WGS) entry which is preliminary data.</text>
</comment>
<evidence type="ECO:0000256" key="3">
    <source>
        <dbReference type="ARBA" id="ARBA00012891"/>
    </source>
</evidence>
<evidence type="ECO:0000256" key="4">
    <source>
        <dbReference type="ARBA" id="ARBA00022723"/>
    </source>
</evidence>
<gene>
    <name evidence="16" type="ORF">DD238_005174</name>
</gene>
<dbReference type="InterPro" id="IPR010666">
    <property type="entry name" value="Znf_GRF"/>
</dbReference>
<dbReference type="InterPro" id="IPR023405">
    <property type="entry name" value="Topo_IA_core_domain"/>
</dbReference>
<dbReference type="PROSITE" id="PS51999">
    <property type="entry name" value="ZF_GRF"/>
    <property type="match status" value="4"/>
</dbReference>
<dbReference type="GO" id="GO:0008270">
    <property type="term" value="F:zinc ion binding"/>
    <property type="evidence" value="ECO:0007669"/>
    <property type="project" value="UniProtKB-KW"/>
</dbReference>
<sequence length="961" mass="108458">MKVLNVAEKPSVAKEIAHILSSGHSQRRPGFSKYNALFEFPYQIQGQEVQMVVTSVTGHMMELDFDARVRSWYSCDPVELFTAPVIKRIRSDETQKKIEKTLLKEAKHSQVLMLLFCSGIGASTDHHVVPPMMQWLVLWLDCDREGENIAYEVKTICEKSNQRMRVSRARFSALIPRDIIHAVQNLSEPNEKLSLAVDARSEIDLRIGAAFTRFQTMRIQSKFPALKRDKSVISYGPCQFPTLGFVVERFLMVQNFERETFYYISVTHQQNDQPDAPTTNFKWKRGHLFDRLACLCIYEYLVESQTATIESVDKRPSWKRKPLPLTTVELQKRASRWLRISSEATMKAAESLYNKGFISYPRTETSNFKEGTDLMGLVRLHENHQQWKNYVTRQLLDGGKYEAPRHGKSDDQAHPPIHPTKSVDVNTLSDPNEKKVYEFVALHFLACCSRDAKGSQTSVVMRIMGERFTASGLMVEERNYLDIYKYEKWNASAIPVYQQGDMFRPSTIVMLTGETNPPPLLSEADLIAKMDSNGIGTDATIAEHIKTILKREYAIKVNNATQFKPTTLGLALVLSYEHMGLELAKPVLRAAMENDCKAISLGQKQMKQVVQSCMDQMKNIFIEVTRSATVLDQTFSEQFGQAVNDTALPSWEVRQAARESEPSLPHREEARSQSSNFNNTASGSEEVGSIIDNTNAERRRKRQRTPPRSSGPSQALSRPHHAPSMTADVPRCEVHSLPCHERKVTRDGPNTGRIFYVCPLPQGEQCNFFAWASDSNPSDTLVVKCPGHDEPCDERTVKKDGPNKGRQFYTCRRSQTDNSCGFFQWKGNITEAPGRPVAQPAPRVAGASGTTPICSGHHTTCDLRITRKAGPNQNREFYCCSFQGAASCGFFEWKDEQCQQQPTSSSMPPSGGHEDDSEMFRCECSLPGVLLTCKSGVNKGRTFYKCPNPQGSQCDFFQWGS</sequence>
<feature type="domain" description="GRF-type" evidence="14">
    <location>
        <begin position="922"/>
        <end position="961"/>
    </location>
</feature>
<comment type="similarity">
    <text evidence="2 11">Belongs to the type IA topoisomerase family.</text>
</comment>
<dbReference type="EC" id="5.6.2.1" evidence="3 11"/>
<dbReference type="GO" id="GO:0005634">
    <property type="term" value="C:nucleus"/>
    <property type="evidence" value="ECO:0007669"/>
    <property type="project" value="TreeGrafter"/>
</dbReference>
<feature type="domain" description="Toprim" evidence="13">
    <location>
        <begin position="2"/>
        <end position="172"/>
    </location>
</feature>
<dbReference type="PROSITE" id="PS50880">
    <property type="entry name" value="TOPRIM"/>
    <property type="match status" value="1"/>
</dbReference>
<evidence type="ECO:0000256" key="5">
    <source>
        <dbReference type="ARBA" id="ARBA00022771"/>
    </source>
</evidence>
<feature type="region of interest" description="Disordered" evidence="12">
    <location>
        <begin position="655"/>
        <end position="726"/>
    </location>
</feature>
<dbReference type="GO" id="GO:0003917">
    <property type="term" value="F:DNA topoisomerase type I (single strand cut, ATP-independent) activity"/>
    <property type="evidence" value="ECO:0007669"/>
    <property type="project" value="UniProtKB-EC"/>
</dbReference>
<keyword evidence="9 11" id="KW-0413">Isomerase</keyword>
<dbReference type="Gene3D" id="3.40.50.140">
    <property type="match status" value="2"/>
</dbReference>
<keyword evidence="7 11" id="KW-0799">Topoisomerase</keyword>
<dbReference type="InterPro" id="IPR013824">
    <property type="entry name" value="Topo_IA_cen_sub1"/>
</dbReference>
<dbReference type="InterPro" id="IPR013825">
    <property type="entry name" value="Topo_IA_cen_sub2"/>
</dbReference>
<protein>
    <recommendedName>
        <fullName evidence="3 11">DNA topoisomerase</fullName>
        <ecNumber evidence="3 11">5.6.2.1</ecNumber>
    </recommendedName>
</protein>
<evidence type="ECO:0000259" key="14">
    <source>
        <dbReference type="PROSITE" id="PS51999"/>
    </source>
</evidence>
<dbReference type="PROSITE" id="PS52039">
    <property type="entry name" value="TOPO_IA_2"/>
    <property type="match status" value="1"/>
</dbReference>
<comment type="function">
    <text evidence="11">Introduces a single-strand break via transesterification at a target site in duplex DNA. Releases the supercoiling and torsional tension of DNA introduced during the DNA replication and transcription by transiently cleaving and rejoining one strand of the DNA duplex. The scissile phosphodiester is attacked by the catalytic tyrosine of the enzyme, resulting in the formation of a DNA-(5'-phosphotyrosyl)-enzyme intermediate and the expulsion of a 3'-OH DNA strand.</text>
</comment>
<name>A0A3M6V831_9STRA</name>
<dbReference type="InterPro" id="IPR013826">
    <property type="entry name" value="Topo_IA_cen_sub3"/>
</dbReference>
<keyword evidence="4" id="KW-0479">Metal-binding</keyword>
<dbReference type="CDD" id="cd00186">
    <property type="entry name" value="TOP1Ac"/>
    <property type="match status" value="1"/>
</dbReference>
<dbReference type="PRINTS" id="PR00417">
    <property type="entry name" value="PRTPISMRASEI"/>
</dbReference>
<feature type="domain" description="GRF-type" evidence="14">
    <location>
        <begin position="854"/>
        <end position="897"/>
    </location>
</feature>
<dbReference type="GO" id="GO:0003677">
    <property type="term" value="F:DNA binding"/>
    <property type="evidence" value="ECO:0007669"/>
    <property type="project" value="UniProtKB-KW"/>
</dbReference>
<feature type="compositionally biased region" description="Basic and acidic residues" evidence="12">
    <location>
        <begin position="401"/>
        <end position="413"/>
    </location>
</feature>
<feature type="compositionally biased region" description="Basic and acidic residues" evidence="12">
    <location>
        <begin position="655"/>
        <end position="671"/>
    </location>
</feature>
<evidence type="ECO:0000256" key="10">
    <source>
        <dbReference type="PROSITE-ProRule" id="PRU01343"/>
    </source>
</evidence>
<accession>A0A3M6V831</accession>
<dbReference type="FunFam" id="1.10.290.10:FF:000001">
    <property type="entry name" value="DNA topoisomerase"/>
    <property type="match status" value="1"/>
</dbReference>
<reference evidence="16 17" key="1">
    <citation type="submission" date="2018-06" db="EMBL/GenBank/DDBJ databases">
        <title>Comparative genomics of downy mildews reveals potential adaptations to biotrophy.</title>
        <authorList>
            <person name="Fletcher K."/>
            <person name="Klosterman S.J."/>
            <person name="Derevnina L."/>
            <person name="Martin F."/>
            <person name="Koike S."/>
            <person name="Reyes Chin-Wo S."/>
            <person name="Mou B."/>
            <person name="Michelmore R."/>
        </authorList>
    </citation>
    <scope>NUCLEOTIDE SEQUENCE [LARGE SCALE GENOMIC DNA]</scope>
    <source>
        <strain evidence="16 17">R14</strain>
    </source>
</reference>
<dbReference type="AlphaFoldDB" id="A0A3M6V831"/>
<dbReference type="PANTHER" id="PTHR11390:SF21">
    <property type="entry name" value="DNA TOPOISOMERASE 3-ALPHA"/>
    <property type="match status" value="1"/>
</dbReference>
<evidence type="ECO:0000259" key="13">
    <source>
        <dbReference type="PROSITE" id="PS50880"/>
    </source>
</evidence>
<dbReference type="SMART" id="SM00436">
    <property type="entry name" value="TOP1Bc"/>
    <property type="match status" value="1"/>
</dbReference>
<dbReference type="InterPro" id="IPR003602">
    <property type="entry name" value="Topo_IA_DNA-bd_dom"/>
</dbReference>
<dbReference type="EMBL" id="QLLG01000460">
    <property type="protein sequence ID" value="RMX63038.1"/>
    <property type="molecule type" value="Genomic_DNA"/>
</dbReference>
<feature type="region of interest" description="Disordered" evidence="12">
    <location>
        <begin position="401"/>
        <end position="427"/>
    </location>
</feature>
<dbReference type="PANTHER" id="PTHR11390">
    <property type="entry name" value="PROKARYOTIC DNA TOPOISOMERASE"/>
    <property type="match status" value="1"/>
</dbReference>
<evidence type="ECO:0000256" key="11">
    <source>
        <dbReference type="RuleBase" id="RU362092"/>
    </source>
</evidence>
<dbReference type="GO" id="GO:0006310">
    <property type="term" value="P:DNA recombination"/>
    <property type="evidence" value="ECO:0007669"/>
    <property type="project" value="TreeGrafter"/>
</dbReference>
<evidence type="ECO:0000256" key="12">
    <source>
        <dbReference type="SAM" id="MobiDB-lite"/>
    </source>
</evidence>